<accession>A0ABM1EU92</accession>
<keyword evidence="7" id="KW-1185">Reference proteome</keyword>
<keyword evidence="2 4" id="KW-0863">Zinc-finger</keyword>
<keyword evidence="3" id="KW-0862">Zinc</keyword>
<dbReference type="GeneID" id="106815770"/>
<feature type="domain" description="ZZ-type" evidence="6">
    <location>
        <begin position="85"/>
        <end position="141"/>
    </location>
</feature>
<dbReference type="Proteomes" id="UP000695022">
    <property type="component" value="Unplaced"/>
</dbReference>
<dbReference type="PROSITE" id="PS50135">
    <property type="entry name" value="ZF_ZZ_2"/>
    <property type="match status" value="1"/>
</dbReference>
<dbReference type="PANTHER" id="PTHR12268:SF27">
    <property type="entry name" value="DYSTROBREVIN, ISOFORM F"/>
    <property type="match status" value="1"/>
</dbReference>
<protein>
    <submittedName>
        <fullName evidence="8">Dystrobrevin alpha-like</fullName>
    </submittedName>
</protein>
<feature type="compositionally biased region" description="Low complexity" evidence="5">
    <location>
        <begin position="202"/>
        <end position="224"/>
    </location>
</feature>
<feature type="region of interest" description="Disordered" evidence="5">
    <location>
        <begin position="161"/>
        <end position="228"/>
    </location>
</feature>
<dbReference type="InterPro" id="IPR015154">
    <property type="entry name" value="EF-hand_dom_typ2"/>
</dbReference>
<evidence type="ECO:0000313" key="7">
    <source>
        <dbReference type="Proteomes" id="UP000695022"/>
    </source>
</evidence>
<dbReference type="InterPro" id="IPR050774">
    <property type="entry name" value="KCMF1/Dystrophin"/>
</dbReference>
<reference evidence="8" key="1">
    <citation type="submission" date="2025-08" db="UniProtKB">
        <authorList>
            <consortium name="RefSeq"/>
        </authorList>
    </citation>
    <scope>IDENTIFICATION</scope>
</reference>
<proteinExistence type="predicted"/>
<dbReference type="Pfam" id="PF09069">
    <property type="entry name" value="EF-hand_3"/>
    <property type="match status" value="1"/>
</dbReference>
<evidence type="ECO:0000256" key="2">
    <source>
        <dbReference type="ARBA" id="ARBA00022771"/>
    </source>
</evidence>
<evidence type="ECO:0000256" key="3">
    <source>
        <dbReference type="ARBA" id="ARBA00022833"/>
    </source>
</evidence>
<dbReference type="PANTHER" id="PTHR12268">
    <property type="entry name" value="E3 UBIQUITIN-PROTEIN LIGASE KCMF1"/>
    <property type="match status" value="1"/>
</dbReference>
<gene>
    <name evidence="8" type="primary">LOC106815770</name>
</gene>
<dbReference type="SUPFAM" id="SSF57850">
    <property type="entry name" value="RING/U-box"/>
    <property type="match status" value="1"/>
</dbReference>
<evidence type="ECO:0000256" key="1">
    <source>
        <dbReference type="ARBA" id="ARBA00022723"/>
    </source>
</evidence>
<feature type="compositionally biased region" description="Basic and acidic residues" evidence="5">
    <location>
        <begin position="161"/>
        <end position="176"/>
    </location>
</feature>
<evidence type="ECO:0000313" key="8">
    <source>
        <dbReference type="RefSeq" id="XP_014675763.1"/>
    </source>
</evidence>
<keyword evidence="1" id="KW-0479">Metal-binding</keyword>
<dbReference type="InterPro" id="IPR043145">
    <property type="entry name" value="Znf_ZZ_sf"/>
</dbReference>
<evidence type="ECO:0000256" key="5">
    <source>
        <dbReference type="SAM" id="MobiDB-lite"/>
    </source>
</evidence>
<name>A0ABM1EU92_PRICU</name>
<evidence type="ECO:0000259" key="6">
    <source>
        <dbReference type="PROSITE" id="PS50135"/>
    </source>
</evidence>
<dbReference type="Pfam" id="PF00569">
    <property type="entry name" value="ZZ"/>
    <property type="match status" value="1"/>
</dbReference>
<sequence>MKLRKFSTANDVIMISKEIVMFLITNLECKHVRLKREGMAVIECSSHKDRITVNDFLDTLMSDPGPQCLLWLPLLHRMANVENVFHPVMCDVCQRESFMGFRYKCQRCYNMQLCQDCFWRGKITGTHTNDHEVKEYSSYKSPAKQLSHSLRKSFRCVPSKDKDIPRFPDTPEKKLDLSNIVPATPTPVHNGFPMQDRALNKSVDVSSLDGSGSASRSRSQLRSSCADQVGPFRTKPRYIVSDILVSQLGADNSPLPGCKFTIEDAAILHPIDVANPAQPALSEH</sequence>
<dbReference type="InterPro" id="IPR000433">
    <property type="entry name" value="Znf_ZZ"/>
</dbReference>
<dbReference type="RefSeq" id="XP_014675763.1">
    <property type="nucleotide sequence ID" value="XM_014820277.1"/>
</dbReference>
<evidence type="ECO:0000256" key="4">
    <source>
        <dbReference type="PROSITE-ProRule" id="PRU00228"/>
    </source>
</evidence>
<dbReference type="SMART" id="SM00291">
    <property type="entry name" value="ZnF_ZZ"/>
    <property type="match status" value="1"/>
</dbReference>
<dbReference type="Gene3D" id="3.30.60.90">
    <property type="match status" value="1"/>
</dbReference>
<organism evidence="7 8">
    <name type="scientific">Priapulus caudatus</name>
    <name type="common">Priapulid worm</name>
    <dbReference type="NCBI Taxonomy" id="37621"/>
    <lineage>
        <taxon>Eukaryota</taxon>
        <taxon>Metazoa</taxon>
        <taxon>Ecdysozoa</taxon>
        <taxon>Scalidophora</taxon>
        <taxon>Priapulida</taxon>
        <taxon>Priapulimorpha</taxon>
        <taxon>Priapulimorphida</taxon>
        <taxon>Priapulidae</taxon>
        <taxon>Priapulus</taxon>
    </lineage>
</organism>
<feature type="non-terminal residue" evidence="8">
    <location>
        <position position="284"/>
    </location>
</feature>